<dbReference type="EnsemblMetazoa" id="Aqu2.1.30311_001">
    <property type="protein sequence ID" value="Aqu2.1.30311_001"/>
    <property type="gene ID" value="Aqu2.1.30311"/>
</dbReference>
<dbReference type="InParanoid" id="A0A1X7URL7"/>
<organism evidence="2">
    <name type="scientific">Amphimedon queenslandica</name>
    <name type="common">Sponge</name>
    <dbReference type="NCBI Taxonomy" id="400682"/>
    <lineage>
        <taxon>Eukaryota</taxon>
        <taxon>Metazoa</taxon>
        <taxon>Porifera</taxon>
        <taxon>Demospongiae</taxon>
        <taxon>Heteroscleromorpha</taxon>
        <taxon>Haplosclerida</taxon>
        <taxon>Niphatidae</taxon>
        <taxon>Amphimedon</taxon>
    </lineage>
</organism>
<accession>A0A1X7URL7</accession>
<feature type="compositionally biased region" description="Acidic residues" evidence="1">
    <location>
        <begin position="1010"/>
        <end position="1041"/>
    </location>
</feature>
<dbReference type="OrthoDB" id="438188at2759"/>
<feature type="compositionally biased region" description="Basic and acidic residues" evidence="1">
    <location>
        <begin position="1087"/>
        <end position="1104"/>
    </location>
</feature>
<name>A0A1X7URL7_AMPQE</name>
<protein>
    <submittedName>
        <fullName evidence="2">Uncharacterized protein</fullName>
    </submittedName>
</protein>
<feature type="region of interest" description="Disordered" evidence="1">
    <location>
        <begin position="411"/>
        <end position="433"/>
    </location>
</feature>
<evidence type="ECO:0000256" key="1">
    <source>
        <dbReference type="SAM" id="MobiDB-lite"/>
    </source>
</evidence>
<sequence length="1426" mass="160600">MAQFTKESFVPATKEYEVLQRNASKLQRAISHPNLLSMDLFSKNLIPFQILQKVSAAVHISDALNMELVVYLLQAVVTDPNNFHKLLEVLENHPPFLTAVAKDMKEEYHAEISCQVESQVQLPDKSKTLKGNEQQRSINVGSSMRQDFVDLRGKLGELVYDIQKKVEEAHIDINDVKDFVSLYDPDEKCNYQLREAKDMSEVFFIVRTQLCSLCNCSILQKLAQKFSLPGGDEIIQEYEFAKENYRRLLTSSSFADKLRKESQFPSNAKGIIILWLRLPSVKSLTVFEFENIIKKVFSELYCYIHLLKVEPGSIVATLCGPERVTGELIALAKKSIAYLRDIGVTWLTIGDTLIINDIEDTEEVSQVAIEQDKRPSSSPNKVENISDNVVDNLPSSSVGAVTDTVPQLSYSSVIDDGGDDTDQGRGSDSATPMFDRTWRHYPVTSLTSREVMIIGSFGDHNNWLEQQHIVSPKKLTTELSDEWRKEEIERIADLYSKDHKCHIKPAHYDLPGGEHTKEYYMEAIKQLFINCKQEGAILYYTGHGEKDTGNWCFKDGVISFNDIFELYINHFKGKPLTVTSDCSYSGNWINECSKKLDEMNVPSCGHHTREQGLLLKIYTSCQPNEEATALCYVNDEAVEYSEADKAVIYWFGKTLSSGQTTMHIDFRYIHCSKPADELCDFCTWNDRVIKRHRGHVEPPEISDDKQKNYGSDMSSGSEEIAQVQKKLIEEKKIITEDKQRKIKFADITELLKEKEEQYLKEKQIIIDDNKKAKLTSQVEERSQNEKQIIIDLRAKVSDNELYTTKLIRKKSQLQEKVPSLEEQSIKETSSKEVQFDYMIPSMDKLDGLSDVQVVEKKLFLIQGDKPQLMNWEKYGLRIGVQEGSLLSSETVEAAVVALVGGQFQFPPNTVLVSAVYAVSLSKPLLKRLELEIQHCVDLTGQPALSRYLKFAIAPMSTPSLPYQFSIVEGGEFKPDSWYGSIQRNKFCLVSIVGEKHVSKSSTNGDNSDKSEEEEEQMEQDEQERQDEQAEEETEEEVEDGSDSDKTKDPPGGSSGGQGESTSNEGVEEEGETRGQPLHEEGNEEQDNERVEESKDHEEPQHEEATAPIPCTEISSDVNSEVVANSTGIVENMAYAGLVYYEKKEAEDLVTFAAAKELNALLEFIKEDYPRAEKGQNFLFRFKDYYGCIELKFDAPQEKPFTGWSIEPHLKPCRFLRCDVDKFGEANCPLPSHCLISVYGSPGAVPSLHYSIPLDGVADPKAVFIHRSLRTTPLLPSPSTDPTTSSSSSNVVHESTSVSSTGGASPSATVDYVKRAKAVIDDVLVSHYDTLTSLTKSSLLSLANKLYAAGLISEGVKEKCTMEEFLGEFRTSLGFKKELSQVEEHCQKFLSSFVAVRGSYADAGKYLSQEWIEAIRNKLGFDFNIDT</sequence>
<feature type="compositionally biased region" description="Basic and acidic residues" evidence="1">
    <location>
        <begin position="696"/>
        <end position="707"/>
    </location>
</feature>
<feature type="compositionally biased region" description="Polar residues" evidence="1">
    <location>
        <begin position="376"/>
        <end position="389"/>
    </location>
</feature>
<evidence type="ECO:0000313" key="2">
    <source>
        <dbReference type="EnsemblMetazoa" id="Aqu2.1.30311_001"/>
    </source>
</evidence>
<feature type="region of interest" description="Disordered" evidence="1">
    <location>
        <begin position="369"/>
        <end position="389"/>
    </location>
</feature>
<feature type="region of interest" description="Disordered" evidence="1">
    <location>
        <begin position="997"/>
        <end position="1113"/>
    </location>
</feature>
<feature type="compositionally biased region" description="Low complexity" evidence="1">
    <location>
        <begin position="1273"/>
        <end position="1300"/>
    </location>
</feature>
<feature type="region of interest" description="Disordered" evidence="1">
    <location>
        <begin position="696"/>
        <end position="715"/>
    </location>
</feature>
<reference evidence="2" key="1">
    <citation type="submission" date="2017-05" db="UniProtKB">
        <authorList>
            <consortium name="EnsemblMetazoa"/>
        </authorList>
    </citation>
    <scope>IDENTIFICATION</scope>
</reference>
<feature type="region of interest" description="Disordered" evidence="1">
    <location>
        <begin position="1273"/>
        <end position="1306"/>
    </location>
</feature>
<proteinExistence type="predicted"/>